<evidence type="ECO:0000313" key="3">
    <source>
        <dbReference type="Proteomes" id="UP000284375"/>
    </source>
</evidence>
<dbReference type="EMBL" id="LJZO01000009">
    <property type="protein sequence ID" value="ROW00083.1"/>
    <property type="molecule type" value="Genomic_DNA"/>
</dbReference>
<feature type="compositionally biased region" description="Basic and acidic residues" evidence="1">
    <location>
        <begin position="45"/>
        <end position="58"/>
    </location>
</feature>
<sequence>MAKAGALEADALGSGATKLAESSRDLDSPLNILISIFSKMELGGKDGVKATTTRKDDALSSSSEPQGAFHP</sequence>
<gene>
    <name evidence="2" type="ORF">VSDG_03558</name>
</gene>
<evidence type="ECO:0000313" key="2">
    <source>
        <dbReference type="EMBL" id="ROW00083.1"/>
    </source>
</evidence>
<feature type="region of interest" description="Disordered" evidence="1">
    <location>
        <begin position="1"/>
        <end position="23"/>
    </location>
</feature>
<evidence type="ECO:0000256" key="1">
    <source>
        <dbReference type="SAM" id="MobiDB-lite"/>
    </source>
</evidence>
<name>A0A423W9M7_CYTCH</name>
<protein>
    <submittedName>
        <fullName evidence="2">Uncharacterized protein</fullName>
    </submittedName>
</protein>
<dbReference type="AlphaFoldDB" id="A0A423W9M7"/>
<accession>A0A423W9M7</accession>
<feature type="region of interest" description="Disordered" evidence="1">
    <location>
        <begin position="45"/>
        <end position="71"/>
    </location>
</feature>
<reference evidence="2 3" key="1">
    <citation type="submission" date="2015-09" db="EMBL/GenBank/DDBJ databases">
        <title>Host preference determinants of Valsa canker pathogens revealed by comparative genomics.</title>
        <authorList>
            <person name="Yin Z."/>
            <person name="Huang L."/>
        </authorList>
    </citation>
    <scope>NUCLEOTIDE SEQUENCE [LARGE SCALE GENOMIC DNA]</scope>
    <source>
        <strain evidence="2 3">YSFL</strain>
    </source>
</reference>
<keyword evidence="3" id="KW-1185">Reference proteome</keyword>
<proteinExistence type="predicted"/>
<organism evidence="2 3">
    <name type="scientific">Cytospora chrysosperma</name>
    <name type="common">Cytospora canker fungus</name>
    <name type="synonym">Sphaeria chrysosperma</name>
    <dbReference type="NCBI Taxonomy" id="252740"/>
    <lineage>
        <taxon>Eukaryota</taxon>
        <taxon>Fungi</taxon>
        <taxon>Dikarya</taxon>
        <taxon>Ascomycota</taxon>
        <taxon>Pezizomycotina</taxon>
        <taxon>Sordariomycetes</taxon>
        <taxon>Sordariomycetidae</taxon>
        <taxon>Diaporthales</taxon>
        <taxon>Cytosporaceae</taxon>
        <taxon>Cytospora</taxon>
    </lineage>
</organism>
<comment type="caution">
    <text evidence="2">The sequence shown here is derived from an EMBL/GenBank/DDBJ whole genome shotgun (WGS) entry which is preliminary data.</text>
</comment>
<dbReference type="Proteomes" id="UP000284375">
    <property type="component" value="Unassembled WGS sequence"/>
</dbReference>